<evidence type="ECO:0000256" key="1">
    <source>
        <dbReference type="SAM" id="MobiDB-lite"/>
    </source>
</evidence>
<gene>
    <name evidence="2" type="ORF">PR048_021387</name>
</gene>
<dbReference type="Proteomes" id="UP001159363">
    <property type="component" value="Chromosome 7"/>
</dbReference>
<accession>A0ABQ9GY54</accession>
<dbReference type="EMBL" id="JARBHB010000008">
    <property type="protein sequence ID" value="KAJ8876937.1"/>
    <property type="molecule type" value="Genomic_DNA"/>
</dbReference>
<protein>
    <submittedName>
        <fullName evidence="2">Uncharacterized protein</fullName>
    </submittedName>
</protein>
<comment type="caution">
    <text evidence="2">The sequence shown here is derived from an EMBL/GenBank/DDBJ whole genome shotgun (WGS) entry which is preliminary data.</text>
</comment>
<organism evidence="2 3">
    <name type="scientific">Dryococelus australis</name>
    <dbReference type="NCBI Taxonomy" id="614101"/>
    <lineage>
        <taxon>Eukaryota</taxon>
        <taxon>Metazoa</taxon>
        <taxon>Ecdysozoa</taxon>
        <taxon>Arthropoda</taxon>
        <taxon>Hexapoda</taxon>
        <taxon>Insecta</taxon>
        <taxon>Pterygota</taxon>
        <taxon>Neoptera</taxon>
        <taxon>Polyneoptera</taxon>
        <taxon>Phasmatodea</taxon>
        <taxon>Verophasmatodea</taxon>
        <taxon>Anareolatae</taxon>
        <taxon>Phasmatidae</taxon>
        <taxon>Eurycanthinae</taxon>
        <taxon>Dryococelus</taxon>
    </lineage>
</organism>
<evidence type="ECO:0000313" key="2">
    <source>
        <dbReference type="EMBL" id="KAJ8876937.1"/>
    </source>
</evidence>
<sequence length="132" mass="14843">MEIKGRSPRSVHDTPTVQRPAQPGKSVAEKALQSLNKEALEKMRILFRNSHAFAKHGRPFTDFKWLCELDKKKACDNEGVNFCAPTRVGGTRWLSHTQRAVTGAIKLYPVLQKLAMKVINQVGEESNHFSVT</sequence>
<proteinExistence type="predicted"/>
<keyword evidence="3" id="KW-1185">Reference proteome</keyword>
<reference evidence="2 3" key="1">
    <citation type="submission" date="2023-02" db="EMBL/GenBank/DDBJ databases">
        <title>LHISI_Scaffold_Assembly.</title>
        <authorList>
            <person name="Stuart O.P."/>
            <person name="Cleave R."/>
            <person name="Magrath M.J.L."/>
            <person name="Mikheyev A.S."/>
        </authorList>
    </citation>
    <scope>NUCLEOTIDE SEQUENCE [LARGE SCALE GENOMIC DNA]</scope>
    <source>
        <strain evidence="2">Daus_M_001</strain>
        <tissue evidence="2">Leg muscle</tissue>
    </source>
</reference>
<feature type="region of interest" description="Disordered" evidence="1">
    <location>
        <begin position="1"/>
        <end position="28"/>
    </location>
</feature>
<name>A0ABQ9GY54_9NEOP</name>
<evidence type="ECO:0000313" key="3">
    <source>
        <dbReference type="Proteomes" id="UP001159363"/>
    </source>
</evidence>